<evidence type="ECO:0000313" key="1">
    <source>
        <dbReference type="EMBL" id="KAJ8630207.1"/>
    </source>
</evidence>
<protein>
    <submittedName>
        <fullName evidence="1">Uncharacterized protein</fullName>
    </submittedName>
</protein>
<name>A0ACC2L9N7_PERAE</name>
<sequence length="120" mass="13520">MGKYKSKAILGGVALVVSQESTWTKMKNQQRYADKLQAYQLNNSLELRSSQLKGNAVSKCLRIDWFSLKIKLQLIFAPILNCGHISHNRFKSNPTSGPTSRPRIEPRFNQQASQALCAIL</sequence>
<dbReference type="Proteomes" id="UP001234297">
    <property type="component" value="Chromosome 7"/>
</dbReference>
<accession>A0ACC2L9N7</accession>
<proteinExistence type="predicted"/>
<evidence type="ECO:0000313" key="2">
    <source>
        <dbReference type="Proteomes" id="UP001234297"/>
    </source>
</evidence>
<dbReference type="EMBL" id="CM056815">
    <property type="protein sequence ID" value="KAJ8630207.1"/>
    <property type="molecule type" value="Genomic_DNA"/>
</dbReference>
<reference evidence="1 2" key="1">
    <citation type="journal article" date="2022" name="Hortic Res">
        <title>A haplotype resolved chromosomal level avocado genome allows analysis of novel avocado genes.</title>
        <authorList>
            <person name="Nath O."/>
            <person name="Fletcher S.J."/>
            <person name="Hayward A."/>
            <person name="Shaw L.M."/>
            <person name="Masouleh A.K."/>
            <person name="Furtado A."/>
            <person name="Henry R.J."/>
            <person name="Mitter N."/>
        </authorList>
    </citation>
    <scope>NUCLEOTIDE SEQUENCE [LARGE SCALE GENOMIC DNA]</scope>
    <source>
        <strain evidence="2">cv. Hass</strain>
    </source>
</reference>
<gene>
    <name evidence="1" type="ORF">MRB53_023530</name>
</gene>
<organism evidence="1 2">
    <name type="scientific">Persea americana</name>
    <name type="common">Avocado</name>
    <dbReference type="NCBI Taxonomy" id="3435"/>
    <lineage>
        <taxon>Eukaryota</taxon>
        <taxon>Viridiplantae</taxon>
        <taxon>Streptophyta</taxon>
        <taxon>Embryophyta</taxon>
        <taxon>Tracheophyta</taxon>
        <taxon>Spermatophyta</taxon>
        <taxon>Magnoliopsida</taxon>
        <taxon>Magnoliidae</taxon>
        <taxon>Laurales</taxon>
        <taxon>Lauraceae</taxon>
        <taxon>Persea</taxon>
    </lineage>
</organism>
<comment type="caution">
    <text evidence="1">The sequence shown here is derived from an EMBL/GenBank/DDBJ whole genome shotgun (WGS) entry which is preliminary data.</text>
</comment>
<keyword evidence="2" id="KW-1185">Reference proteome</keyword>